<name>A0AAV2DD40_9ROSI</name>
<proteinExistence type="predicted"/>
<evidence type="ECO:0000259" key="1">
    <source>
        <dbReference type="Pfam" id="PF03732"/>
    </source>
</evidence>
<feature type="domain" description="Retrotransposon gag" evidence="1">
    <location>
        <begin position="12"/>
        <end position="69"/>
    </location>
</feature>
<sequence length="98" mass="11431">MYKDAGEPIKWELWARFGPMEGERCDEALSRIRQKGSLRDYQRAFEKLANHCVGWMQQALVGTYLGGLKFEIADEIRMFRPQSLRYAISLAQMKSDQL</sequence>
<gene>
    <name evidence="2" type="ORF">LTRI10_LOCUS13799</name>
</gene>
<dbReference type="InterPro" id="IPR005162">
    <property type="entry name" value="Retrotrans_gag_dom"/>
</dbReference>
<keyword evidence="3" id="KW-1185">Reference proteome</keyword>
<evidence type="ECO:0000313" key="2">
    <source>
        <dbReference type="EMBL" id="CAL1371751.1"/>
    </source>
</evidence>
<dbReference type="Pfam" id="PF03732">
    <property type="entry name" value="Retrotrans_gag"/>
    <property type="match status" value="1"/>
</dbReference>
<protein>
    <recommendedName>
        <fullName evidence="1">Retrotransposon gag domain-containing protein</fullName>
    </recommendedName>
</protein>
<accession>A0AAV2DD40</accession>
<organism evidence="2 3">
    <name type="scientific">Linum trigynum</name>
    <dbReference type="NCBI Taxonomy" id="586398"/>
    <lineage>
        <taxon>Eukaryota</taxon>
        <taxon>Viridiplantae</taxon>
        <taxon>Streptophyta</taxon>
        <taxon>Embryophyta</taxon>
        <taxon>Tracheophyta</taxon>
        <taxon>Spermatophyta</taxon>
        <taxon>Magnoliopsida</taxon>
        <taxon>eudicotyledons</taxon>
        <taxon>Gunneridae</taxon>
        <taxon>Pentapetalae</taxon>
        <taxon>rosids</taxon>
        <taxon>fabids</taxon>
        <taxon>Malpighiales</taxon>
        <taxon>Linaceae</taxon>
        <taxon>Linum</taxon>
    </lineage>
</organism>
<reference evidence="2 3" key="1">
    <citation type="submission" date="2024-04" db="EMBL/GenBank/DDBJ databases">
        <authorList>
            <person name="Fracassetti M."/>
        </authorList>
    </citation>
    <scope>NUCLEOTIDE SEQUENCE [LARGE SCALE GENOMIC DNA]</scope>
</reference>
<evidence type="ECO:0000313" key="3">
    <source>
        <dbReference type="Proteomes" id="UP001497516"/>
    </source>
</evidence>
<dbReference type="AlphaFoldDB" id="A0AAV2DD40"/>
<dbReference type="EMBL" id="OZ034815">
    <property type="protein sequence ID" value="CAL1371751.1"/>
    <property type="molecule type" value="Genomic_DNA"/>
</dbReference>
<dbReference type="Proteomes" id="UP001497516">
    <property type="component" value="Chromosome 2"/>
</dbReference>